<evidence type="ECO:0000259" key="1">
    <source>
        <dbReference type="Pfam" id="PF05193"/>
    </source>
</evidence>
<dbReference type="RefSeq" id="WP_222579705.1">
    <property type="nucleotide sequence ID" value="NZ_JAHVHU010000007.1"/>
</dbReference>
<keyword evidence="3" id="KW-1185">Reference proteome</keyword>
<dbReference type="AlphaFoldDB" id="A0A953HN57"/>
<reference evidence="2" key="1">
    <citation type="submission" date="2021-06" db="EMBL/GenBank/DDBJ databases">
        <title>44 bacteria genomes isolated from Dapeng, Shenzhen.</title>
        <authorList>
            <person name="Zheng W."/>
            <person name="Yu S."/>
            <person name="Huang Y."/>
        </authorList>
    </citation>
    <scope>NUCLEOTIDE SEQUENCE</scope>
    <source>
        <strain evidence="2">DP5N28-2</strain>
    </source>
</reference>
<dbReference type="PANTHER" id="PTHR11851">
    <property type="entry name" value="METALLOPROTEASE"/>
    <property type="match status" value="1"/>
</dbReference>
<dbReference type="Gene3D" id="3.30.830.10">
    <property type="entry name" value="Metalloenzyme, LuxS/M16 peptidase-like"/>
    <property type="match status" value="2"/>
</dbReference>
<dbReference type="InterPro" id="IPR011249">
    <property type="entry name" value="Metalloenz_LuxS/M16"/>
</dbReference>
<dbReference type="Pfam" id="PF05193">
    <property type="entry name" value="Peptidase_M16_C"/>
    <property type="match status" value="1"/>
</dbReference>
<dbReference type="Proteomes" id="UP000753961">
    <property type="component" value="Unassembled WGS sequence"/>
</dbReference>
<feature type="domain" description="Peptidase M16 C-terminal" evidence="1">
    <location>
        <begin position="180"/>
        <end position="359"/>
    </location>
</feature>
<sequence>MIKVPEIAPIQKPAAFEYETNVILEDCALYTIPATHELDLVKIEIVLNRGRHVEQKKLSSRFCARMLKEGTQFKNQDDINDLFDFYGANFHVQYHLDYASFSLVCLSRYCRQLIPLVFEIITQPEFDAIDLKRLKKRAKSKLKLALADNDALSFRILTEKIFGSQHAYGYNSTREDIEQIQVEDLQAFHDTFYCKPNFKVFLSGSVSSDIKKELLDHIHALPDQRYNPTSFSPEYSKNRVSHPDVIYLKNDYAFNTQSSIKMGKRIIRRNHPDYIPIHFVNTLLGGFFGSRLMQNIREKEGLTYNIYSDLEPMKHDAYFMIGTDIKTDNIDKVIKMIYHEIQQLEQDIISDQELRMVRNYIKGYLLSSLDGVFSKAEIVKILTLEGMPVNWIYGFFDRLDEIEAEEIPRLVKKYLKKEELFTVVVN</sequence>
<evidence type="ECO:0000313" key="2">
    <source>
        <dbReference type="EMBL" id="MBY5958174.1"/>
    </source>
</evidence>
<name>A0A953HN57_9BACT</name>
<dbReference type="EMBL" id="JAHVHU010000007">
    <property type="protein sequence ID" value="MBY5958174.1"/>
    <property type="molecule type" value="Genomic_DNA"/>
</dbReference>
<dbReference type="PANTHER" id="PTHR11851:SF224">
    <property type="entry name" value="PROCESSING PROTEASE"/>
    <property type="match status" value="1"/>
</dbReference>
<comment type="caution">
    <text evidence="2">The sequence shown here is derived from an EMBL/GenBank/DDBJ whole genome shotgun (WGS) entry which is preliminary data.</text>
</comment>
<dbReference type="GO" id="GO:0046872">
    <property type="term" value="F:metal ion binding"/>
    <property type="evidence" value="ECO:0007669"/>
    <property type="project" value="InterPro"/>
</dbReference>
<evidence type="ECO:0000313" key="3">
    <source>
        <dbReference type="Proteomes" id="UP000753961"/>
    </source>
</evidence>
<protein>
    <submittedName>
        <fullName evidence="2">Insulinase family protein</fullName>
    </submittedName>
</protein>
<accession>A0A953HN57</accession>
<proteinExistence type="predicted"/>
<gene>
    <name evidence="2" type="ORF">KUV50_08540</name>
</gene>
<organism evidence="2 3">
    <name type="scientific">Membranihabitans marinus</name>
    <dbReference type="NCBI Taxonomy" id="1227546"/>
    <lineage>
        <taxon>Bacteria</taxon>
        <taxon>Pseudomonadati</taxon>
        <taxon>Bacteroidota</taxon>
        <taxon>Saprospiria</taxon>
        <taxon>Saprospirales</taxon>
        <taxon>Saprospiraceae</taxon>
        <taxon>Membranihabitans</taxon>
    </lineage>
</organism>
<dbReference type="SUPFAM" id="SSF63411">
    <property type="entry name" value="LuxS/MPP-like metallohydrolase"/>
    <property type="match status" value="2"/>
</dbReference>
<dbReference type="InterPro" id="IPR050361">
    <property type="entry name" value="MPP/UQCRC_Complex"/>
</dbReference>
<dbReference type="InterPro" id="IPR007863">
    <property type="entry name" value="Peptidase_M16_C"/>
</dbReference>